<evidence type="ECO:0000313" key="3">
    <source>
        <dbReference type="EMBL" id="PRH43687.1"/>
    </source>
</evidence>
<reference evidence="3 4" key="1">
    <citation type="submission" date="2018-03" db="EMBL/GenBank/DDBJ databases">
        <authorList>
            <person name="Nguyen K."/>
            <person name="Fouts D."/>
            <person name="Sutton G."/>
        </authorList>
    </citation>
    <scope>NUCLEOTIDE SEQUENCE [LARGE SCALE GENOMIC DNA]</scope>
    <source>
        <strain evidence="3 4">AU3578</strain>
    </source>
</reference>
<dbReference type="SUPFAM" id="SSF101082">
    <property type="entry name" value="Typo IV secretion system protein TraC"/>
    <property type="match status" value="1"/>
</dbReference>
<feature type="region of interest" description="Disordered" evidence="1">
    <location>
        <begin position="207"/>
        <end position="245"/>
    </location>
</feature>
<keyword evidence="2" id="KW-0732">Signal</keyword>
<sequence length="245" mass="27115">MKRMLRSAVFAATLLATQYASATGIPVFDVANFGQNVITAAKAVSGEIYQNTNIMYQYQMMANQLLQATKLDPSAMKAQFDQISGDISKIKNLNSTLKNLYGSLTDDGQWLSQVQTLIARSGKSNDQWFSDMNTLYQQNDKVAKNLFNMGTSIMSHTDDLAKRRQDLQSQLSLSPTAQATAELTTHYLDIVTSQNADLLQLNAAKAQHDAQEQSQALQDRKERAAAGQKFIQQQDAERAAYGFGK</sequence>
<name>A0AA44Y522_BURVI</name>
<accession>A0AA44Y522</accession>
<dbReference type="Gene3D" id="1.20.58.430">
    <property type="entry name" value="Type IV secretion system, VirB5-domain"/>
    <property type="match status" value="1"/>
</dbReference>
<dbReference type="Proteomes" id="UP000237632">
    <property type="component" value="Unassembled WGS sequence"/>
</dbReference>
<dbReference type="AlphaFoldDB" id="A0AA44Y522"/>
<organism evidence="3 4">
    <name type="scientific">Burkholderia vietnamiensis</name>
    <dbReference type="NCBI Taxonomy" id="60552"/>
    <lineage>
        <taxon>Bacteria</taxon>
        <taxon>Pseudomonadati</taxon>
        <taxon>Pseudomonadota</taxon>
        <taxon>Betaproteobacteria</taxon>
        <taxon>Burkholderiales</taxon>
        <taxon>Burkholderiaceae</taxon>
        <taxon>Burkholderia</taxon>
        <taxon>Burkholderia cepacia complex</taxon>
    </lineage>
</organism>
<comment type="caution">
    <text evidence="3">The sequence shown here is derived from an EMBL/GenBank/DDBJ whole genome shotgun (WGS) entry which is preliminary data.</text>
</comment>
<feature type="signal peptide" evidence="2">
    <location>
        <begin position="1"/>
        <end position="22"/>
    </location>
</feature>
<proteinExistence type="predicted"/>
<evidence type="ECO:0000313" key="4">
    <source>
        <dbReference type="Proteomes" id="UP000237632"/>
    </source>
</evidence>
<dbReference type="InterPro" id="IPR023220">
    <property type="entry name" value="T4SS_VirB5-domain"/>
</dbReference>
<dbReference type="EMBL" id="PVHK01000024">
    <property type="protein sequence ID" value="PRH43687.1"/>
    <property type="molecule type" value="Genomic_DNA"/>
</dbReference>
<protein>
    <submittedName>
        <fullName evidence="3">Type VI secretion protein</fullName>
    </submittedName>
</protein>
<feature type="chain" id="PRO_5041202051" evidence="2">
    <location>
        <begin position="23"/>
        <end position="245"/>
    </location>
</feature>
<evidence type="ECO:0000256" key="1">
    <source>
        <dbReference type="SAM" id="MobiDB-lite"/>
    </source>
</evidence>
<dbReference type="RefSeq" id="WP_059475105.1">
    <property type="nucleotide sequence ID" value="NZ_CADFFA010000024.1"/>
</dbReference>
<gene>
    <name evidence="3" type="ORF">C6T65_03485</name>
</gene>
<evidence type="ECO:0000256" key="2">
    <source>
        <dbReference type="SAM" id="SignalP"/>
    </source>
</evidence>